<proteinExistence type="predicted"/>
<dbReference type="Gene3D" id="3.40.50.2300">
    <property type="match status" value="1"/>
</dbReference>
<dbReference type="Proteomes" id="UP000626109">
    <property type="component" value="Unassembled WGS sequence"/>
</dbReference>
<organism evidence="5 6">
    <name type="scientific">Polarella glacialis</name>
    <name type="common">Dinoflagellate</name>
    <dbReference type="NCBI Taxonomy" id="89957"/>
    <lineage>
        <taxon>Eukaryota</taxon>
        <taxon>Sar</taxon>
        <taxon>Alveolata</taxon>
        <taxon>Dinophyceae</taxon>
        <taxon>Suessiales</taxon>
        <taxon>Suessiaceae</taxon>
        <taxon>Polarella</taxon>
    </lineage>
</organism>
<keyword evidence="2" id="KW-1133">Transmembrane helix</keyword>
<keyword evidence="1" id="KW-0245">EGF-like domain</keyword>
<gene>
    <name evidence="5" type="ORF">PGLA2088_LOCUS44138</name>
</gene>
<dbReference type="PROSITE" id="PS01186">
    <property type="entry name" value="EGF_2"/>
    <property type="match status" value="1"/>
</dbReference>
<feature type="transmembrane region" description="Helical" evidence="2">
    <location>
        <begin position="549"/>
        <end position="571"/>
    </location>
</feature>
<feature type="domain" description="EGF-like" evidence="4">
    <location>
        <begin position="507"/>
        <end position="537"/>
    </location>
</feature>
<evidence type="ECO:0000256" key="3">
    <source>
        <dbReference type="SAM" id="SignalP"/>
    </source>
</evidence>
<dbReference type="AlphaFoldDB" id="A0A813LEQ9"/>
<dbReference type="InterPro" id="IPR028082">
    <property type="entry name" value="Peripla_BP_I"/>
</dbReference>
<comment type="caution">
    <text evidence="5">The sequence shown here is derived from an EMBL/GenBank/DDBJ whole genome shotgun (WGS) entry which is preliminary data.</text>
</comment>
<feature type="disulfide bond" evidence="1">
    <location>
        <begin position="527"/>
        <end position="536"/>
    </location>
</feature>
<dbReference type="SUPFAM" id="SSF53822">
    <property type="entry name" value="Periplasmic binding protein-like I"/>
    <property type="match status" value="1"/>
</dbReference>
<dbReference type="Gene3D" id="2.10.25.10">
    <property type="entry name" value="Laminin"/>
    <property type="match status" value="1"/>
</dbReference>
<evidence type="ECO:0000256" key="2">
    <source>
        <dbReference type="SAM" id="Phobius"/>
    </source>
</evidence>
<reference evidence="5" key="1">
    <citation type="submission" date="2021-02" db="EMBL/GenBank/DDBJ databases">
        <authorList>
            <person name="Dougan E. K."/>
            <person name="Rhodes N."/>
            <person name="Thang M."/>
            <person name="Chan C."/>
        </authorList>
    </citation>
    <scope>NUCLEOTIDE SEQUENCE</scope>
</reference>
<keyword evidence="2" id="KW-0472">Membrane</keyword>
<dbReference type="PROSITE" id="PS50026">
    <property type="entry name" value="EGF_3"/>
    <property type="match status" value="1"/>
</dbReference>
<protein>
    <recommendedName>
        <fullName evidence="4">EGF-like domain-containing protein</fullName>
    </recommendedName>
</protein>
<comment type="caution">
    <text evidence="1">Lacks conserved residue(s) required for the propagation of feature annotation.</text>
</comment>
<dbReference type="EMBL" id="CAJNNW010035079">
    <property type="protein sequence ID" value="CAE8725482.1"/>
    <property type="molecule type" value="Genomic_DNA"/>
</dbReference>
<evidence type="ECO:0000259" key="4">
    <source>
        <dbReference type="PROSITE" id="PS50026"/>
    </source>
</evidence>
<keyword evidence="1" id="KW-1015">Disulfide bond</keyword>
<keyword evidence="2" id="KW-0812">Transmembrane</keyword>
<dbReference type="InterPro" id="IPR000742">
    <property type="entry name" value="EGF"/>
</dbReference>
<evidence type="ECO:0000256" key="1">
    <source>
        <dbReference type="PROSITE-ProRule" id="PRU00076"/>
    </source>
</evidence>
<name>A0A813LEQ9_POLGL</name>
<sequence>MGCFAAQRRRSVLVLYAICLKDVAGSCQEHVNNTTVVQSCLGGVCTVRFQGGCLPGLPSGVPSLSFGTEDPQQERFLGEIVLAGHSTLGAKASSKGQKAAELRDSAVFFAEWLSQERGGLRLGGANYSMRFHFVDDAGSAGQAAGALAYALLRTEARFALAGYSSSLNLKSAAEARASGRLLVTAGASRTSIFTAGAPDASLVFGLLPPGDNYDESLLASIVHIASEIDAGRANLPDGARCGPNGCRAGLRLSFICVGLTMLGECARFREIAGRHFGVENIAEDVYIPLNLSAAALSNGLLRCKEDRVTVLYIVSKVFEALPEVLSALELVDYTPYAVAGKGMTQSKSYREKVQRGWWQGSHVLDNTIWDESSTTTGEFSGMTSAAFSSRFQQRWAYRPSYLGAAQFAALCALSKAIEAANSLEVETVANEMRLMNLSEFYARVKFDAFGQIAVMPHVTQVPTPLGSKHPGEFDYFMYMTVWPGKGSDFTFPFPSWAFRRCFFEMVDLDGTACFGRGHCSAGGACVCQDGWEGVSCEIPRATSSDTMTIVVAVLGAVIAAAAFATLVRLYYRRSQRKLQAQLAALFAILHDAHWMRDSQRVSQAWKSLQNFGYTPARASEEVARRSKAQSEEAGVCVAYLLSQDFADLARSRTDKEDPTFYDMKDTFFFGPKPIGQEQTCPRDGGAGCALIDTLVPAHRRRCTHFLSWTWGYTLSTVQDGLSTWTAIEGLAPSEVFLFMCFFVNNQYRILSGKQVSAAELEHTFEACLTRAGRMVALLDTWDNPRYLNRIWTIFEQHVAIQKKLPVTMVLTSGATDALIAQYEAGKPGLLRVMNALTKVNSESAEAHVPDDAEAVKSIILSSSTFSDVDTQIIDFMLHWMSSTFEAHMKQIMAPAGKVGLRKSRTGLSVTVGTESEGFGYFSAFKKSLSSLSEIPEDEDSSTVYVSSDLSTYEKPSAAKFEL</sequence>
<feature type="signal peptide" evidence="3">
    <location>
        <begin position="1"/>
        <end position="25"/>
    </location>
</feature>
<feature type="chain" id="PRO_5032430787" description="EGF-like domain-containing protein" evidence="3">
    <location>
        <begin position="26"/>
        <end position="962"/>
    </location>
</feature>
<evidence type="ECO:0000313" key="5">
    <source>
        <dbReference type="EMBL" id="CAE8725482.1"/>
    </source>
</evidence>
<accession>A0A813LEQ9</accession>
<dbReference type="PROSITE" id="PS00022">
    <property type="entry name" value="EGF_1"/>
    <property type="match status" value="1"/>
</dbReference>
<evidence type="ECO:0000313" key="6">
    <source>
        <dbReference type="Proteomes" id="UP000626109"/>
    </source>
</evidence>
<keyword evidence="3" id="KW-0732">Signal</keyword>